<evidence type="ECO:0000256" key="2">
    <source>
        <dbReference type="ARBA" id="ARBA00022980"/>
    </source>
</evidence>
<name>A0A7S2Z1N6_9CHLO</name>
<dbReference type="GO" id="GO:0005840">
    <property type="term" value="C:ribosome"/>
    <property type="evidence" value="ECO:0007669"/>
    <property type="project" value="UniProtKB-KW"/>
</dbReference>
<dbReference type="GO" id="GO:0003735">
    <property type="term" value="F:structural constituent of ribosome"/>
    <property type="evidence" value="ECO:0007669"/>
    <property type="project" value="InterPro"/>
</dbReference>
<evidence type="ECO:0000256" key="1">
    <source>
        <dbReference type="ARBA" id="ARBA00009296"/>
    </source>
</evidence>
<dbReference type="InterPro" id="IPR034704">
    <property type="entry name" value="Ribosomal_bL28/bL31-like_sf"/>
</dbReference>
<accession>A0A7S2Z1N6</accession>
<keyword evidence="3 4" id="KW-0687">Ribonucleoprotein</keyword>
<gene>
    <name evidence="5" type="ORF">CLAU1311_LOCUS3564</name>
</gene>
<evidence type="ECO:0000313" key="5">
    <source>
        <dbReference type="EMBL" id="CAE0017453.1"/>
    </source>
</evidence>
<evidence type="ECO:0000256" key="4">
    <source>
        <dbReference type="RuleBase" id="RU000564"/>
    </source>
</evidence>
<dbReference type="PANTHER" id="PTHR33280:SF1">
    <property type="entry name" value="LARGE RIBOSOMAL SUBUNIT PROTEIN BL31C"/>
    <property type="match status" value="1"/>
</dbReference>
<dbReference type="GO" id="GO:0006412">
    <property type="term" value="P:translation"/>
    <property type="evidence" value="ECO:0007669"/>
    <property type="project" value="InterPro"/>
</dbReference>
<sequence>MATRATTMVNCAASSSKGLASSRAAGRVACQRAAVRVAAKKDIHPEFHKASKVICNGEEVFTVSGTKKEYVVDVWSGNHPFYMNGQGGTMILDDERIEKFNKKYEGLDDLFGDSKK</sequence>
<protein>
    <recommendedName>
        <fullName evidence="4">50S ribosomal protein L31</fullName>
    </recommendedName>
</protein>
<evidence type="ECO:0000256" key="3">
    <source>
        <dbReference type="ARBA" id="ARBA00023274"/>
    </source>
</evidence>
<dbReference type="Gene3D" id="4.10.830.30">
    <property type="entry name" value="Ribosomal protein L31"/>
    <property type="match status" value="1"/>
</dbReference>
<dbReference type="InterPro" id="IPR002150">
    <property type="entry name" value="Ribosomal_bL31"/>
</dbReference>
<dbReference type="AlphaFoldDB" id="A0A7S2Z1N6"/>
<dbReference type="GO" id="GO:1990904">
    <property type="term" value="C:ribonucleoprotein complex"/>
    <property type="evidence" value="ECO:0007669"/>
    <property type="project" value="UniProtKB-KW"/>
</dbReference>
<organism evidence="5">
    <name type="scientific">Chloropicon laureae</name>
    <dbReference type="NCBI Taxonomy" id="464258"/>
    <lineage>
        <taxon>Eukaryota</taxon>
        <taxon>Viridiplantae</taxon>
        <taxon>Chlorophyta</taxon>
        <taxon>Chloropicophyceae</taxon>
        <taxon>Chloropicales</taxon>
        <taxon>Chloropicaceae</taxon>
        <taxon>Chloropicon</taxon>
    </lineage>
</organism>
<dbReference type="SUPFAM" id="SSF143800">
    <property type="entry name" value="L28p-like"/>
    <property type="match status" value="1"/>
</dbReference>
<dbReference type="InterPro" id="IPR042105">
    <property type="entry name" value="Ribosomal_bL31_sf"/>
</dbReference>
<reference evidence="5" key="1">
    <citation type="submission" date="2021-01" db="EMBL/GenBank/DDBJ databases">
        <authorList>
            <person name="Corre E."/>
            <person name="Pelletier E."/>
            <person name="Niang G."/>
            <person name="Scheremetjew M."/>
            <person name="Finn R."/>
            <person name="Kale V."/>
            <person name="Holt S."/>
            <person name="Cochrane G."/>
            <person name="Meng A."/>
            <person name="Brown T."/>
            <person name="Cohen L."/>
        </authorList>
    </citation>
    <scope>NUCLEOTIDE SEQUENCE</scope>
    <source>
        <strain evidence="5">RCC856</strain>
    </source>
</reference>
<comment type="similarity">
    <text evidence="1">Belongs to the bacterial ribosomal protein bL31 family. Type A subfamily.</text>
</comment>
<keyword evidence="2 4" id="KW-0689">Ribosomal protein</keyword>
<dbReference type="Pfam" id="PF01197">
    <property type="entry name" value="Ribosomal_L31"/>
    <property type="match status" value="1"/>
</dbReference>
<dbReference type="PRINTS" id="PR01249">
    <property type="entry name" value="RIBOSOMALL31"/>
</dbReference>
<dbReference type="PANTHER" id="PTHR33280">
    <property type="entry name" value="50S RIBOSOMAL PROTEIN L31, CHLOROPLASTIC"/>
    <property type="match status" value="1"/>
</dbReference>
<proteinExistence type="inferred from homology"/>
<dbReference type="EMBL" id="HBHU01005529">
    <property type="protein sequence ID" value="CAE0017453.1"/>
    <property type="molecule type" value="Transcribed_RNA"/>
</dbReference>
<dbReference type="NCBIfam" id="TIGR00105">
    <property type="entry name" value="L31"/>
    <property type="match status" value="1"/>
</dbReference>